<dbReference type="InterPro" id="IPR007587">
    <property type="entry name" value="SAPS"/>
</dbReference>
<dbReference type="GO" id="GO:0019903">
    <property type="term" value="F:protein phosphatase binding"/>
    <property type="evidence" value="ECO:0007669"/>
    <property type="project" value="InterPro"/>
</dbReference>
<keyword evidence="2" id="KW-0131">Cell cycle</keyword>
<dbReference type="AlphaFoldDB" id="A0A8S1YIA6"/>
<keyword evidence="4" id="KW-1185">Reference proteome</keyword>
<protein>
    <submittedName>
        <fullName evidence="3">Uncharacterized protein</fullName>
    </submittedName>
</protein>
<sequence length="154" mass="18169">MINYIIQFEDELIVKKTQIQQFLNLILKILGSQNQKLIDYLFEFPEEEIQNENLQIRQGLYNQLLSFLDNDLLYVTSAGYFAKVFIALIKKRGLDVWTTIIKNKAILSNLIKPIDIKHIQIHHEKIMKRNSLKKIIIGKNNQIIITQILLYRDS</sequence>
<evidence type="ECO:0000313" key="3">
    <source>
        <dbReference type="EMBL" id="CAD8213253.1"/>
    </source>
</evidence>
<accession>A0A8S1YIA6</accession>
<proteinExistence type="inferred from homology"/>
<dbReference type="Proteomes" id="UP000689195">
    <property type="component" value="Unassembled WGS sequence"/>
</dbReference>
<comment type="caution">
    <text evidence="3">The sequence shown here is derived from an EMBL/GenBank/DDBJ whole genome shotgun (WGS) entry which is preliminary data.</text>
</comment>
<gene>
    <name evidence="3" type="ORF">PPENT_87.1.T1760011</name>
</gene>
<evidence type="ECO:0000313" key="4">
    <source>
        <dbReference type="Proteomes" id="UP000689195"/>
    </source>
</evidence>
<dbReference type="PANTHER" id="PTHR12634">
    <property type="entry name" value="SIT4 YEAST -ASSOCIATING PROTEIN-RELATED"/>
    <property type="match status" value="1"/>
</dbReference>
<evidence type="ECO:0000256" key="2">
    <source>
        <dbReference type="ARBA" id="ARBA00023306"/>
    </source>
</evidence>
<organism evidence="3 4">
    <name type="scientific">Paramecium pentaurelia</name>
    <dbReference type="NCBI Taxonomy" id="43138"/>
    <lineage>
        <taxon>Eukaryota</taxon>
        <taxon>Sar</taxon>
        <taxon>Alveolata</taxon>
        <taxon>Ciliophora</taxon>
        <taxon>Intramacronucleata</taxon>
        <taxon>Oligohymenophorea</taxon>
        <taxon>Peniculida</taxon>
        <taxon>Parameciidae</taxon>
        <taxon>Paramecium</taxon>
    </lineage>
</organism>
<dbReference type="EMBL" id="CAJJDO010000176">
    <property type="protein sequence ID" value="CAD8213253.1"/>
    <property type="molecule type" value="Genomic_DNA"/>
</dbReference>
<dbReference type="OrthoDB" id="303192at2759"/>
<evidence type="ECO:0000256" key="1">
    <source>
        <dbReference type="ARBA" id="ARBA00006180"/>
    </source>
</evidence>
<dbReference type="PANTHER" id="PTHR12634:SF8">
    <property type="entry name" value="FIERY MOUNTAIN, ISOFORM D"/>
    <property type="match status" value="1"/>
</dbReference>
<name>A0A8S1YIA6_9CILI</name>
<comment type="similarity">
    <text evidence="1">Belongs to the SAPS family.</text>
</comment>
<dbReference type="GO" id="GO:0019888">
    <property type="term" value="F:protein phosphatase regulator activity"/>
    <property type="evidence" value="ECO:0007669"/>
    <property type="project" value="TreeGrafter"/>
</dbReference>
<reference evidence="3" key="1">
    <citation type="submission" date="2021-01" db="EMBL/GenBank/DDBJ databases">
        <authorList>
            <consortium name="Genoscope - CEA"/>
            <person name="William W."/>
        </authorList>
    </citation>
    <scope>NUCLEOTIDE SEQUENCE</scope>
</reference>